<dbReference type="Proteomes" id="UP000008139">
    <property type="component" value="Chromosome"/>
</dbReference>
<sequence>MYESIEVLINNHIGFITLAKPENLNVFTSQLARELNDALRDLDKNIDVRVIVIKAKGKGFSAGIDVSELKDKTHMELLETTRLMEEMNLTLTSMKTPTIASVKGFAVANGFGLVALCDLAVAEEGTKFGATAINVGLSCIGPAVALSRIIGRKRTLELLLTGRIIMAEEALEWGLINRVAPKGKLEEETVNLAEELAKKSPLALQITREAFYKMSDLPLEKEIEVANYAFAEICTLKDAEEGINAFLEKRQPNWKLK</sequence>
<dbReference type="InterPro" id="IPR001753">
    <property type="entry name" value="Enoyl-CoA_hydra/iso"/>
</dbReference>
<dbReference type="InterPro" id="IPR029045">
    <property type="entry name" value="ClpP/crotonase-like_dom_sf"/>
</dbReference>
<keyword evidence="2" id="KW-0276">Fatty acid metabolism</keyword>
<comment type="similarity">
    <text evidence="1">Belongs to the enoyl-CoA hydratase/isomerase family.</text>
</comment>
<organism evidence="7 8">
    <name type="scientific">Hippea maritima (strain ATCC 700847 / DSM 10411 / MH2)</name>
    <dbReference type="NCBI Taxonomy" id="760142"/>
    <lineage>
        <taxon>Bacteria</taxon>
        <taxon>Pseudomonadati</taxon>
        <taxon>Campylobacterota</taxon>
        <taxon>Desulfurellia</taxon>
        <taxon>Desulfurellales</taxon>
        <taxon>Hippeaceae</taxon>
        <taxon>Hippea</taxon>
    </lineage>
</organism>
<evidence type="ECO:0000256" key="4">
    <source>
        <dbReference type="ARBA" id="ARBA00023098"/>
    </source>
</evidence>
<proteinExistence type="inferred from homology"/>
<dbReference type="SUPFAM" id="SSF52096">
    <property type="entry name" value="ClpP/crotonase"/>
    <property type="match status" value="1"/>
</dbReference>
<dbReference type="GO" id="GO:0016836">
    <property type="term" value="F:hydro-lyase activity"/>
    <property type="evidence" value="ECO:0007669"/>
    <property type="project" value="TreeGrafter"/>
</dbReference>
<dbReference type="eggNOG" id="COG1024">
    <property type="taxonomic scope" value="Bacteria"/>
</dbReference>
<keyword evidence="8" id="KW-1185">Reference proteome</keyword>
<evidence type="ECO:0000256" key="6">
    <source>
        <dbReference type="ARBA" id="ARBA00040545"/>
    </source>
</evidence>
<dbReference type="KEGG" id="hmr:Hipma_0697"/>
<evidence type="ECO:0000256" key="5">
    <source>
        <dbReference type="ARBA" id="ARBA00037410"/>
    </source>
</evidence>
<dbReference type="Pfam" id="PF00378">
    <property type="entry name" value="ECH_1"/>
    <property type="match status" value="1"/>
</dbReference>
<dbReference type="PANTHER" id="PTHR43602">
    <property type="match status" value="1"/>
</dbReference>
<dbReference type="InterPro" id="IPR052377">
    <property type="entry name" value="Mitochondrial_ECH-domain"/>
</dbReference>
<evidence type="ECO:0000256" key="3">
    <source>
        <dbReference type="ARBA" id="ARBA00022946"/>
    </source>
</evidence>
<keyword evidence="4" id="KW-0443">Lipid metabolism</keyword>
<accession>F2LV83</accession>
<gene>
    <name evidence="7" type="ordered locus">Hipma_0697</name>
</gene>
<evidence type="ECO:0000256" key="1">
    <source>
        <dbReference type="ARBA" id="ARBA00005254"/>
    </source>
</evidence>
<protein>
    <recommendedName>
        <fullName evidence="6">Enoyl-CoA hydratase domain-containing protein 3, mitochondrial</fullName>
    </recommendedName>
</protein>
<keyword evidence="7" id="KW-0413">Isomerase</keyword>
<dbReference type="EMBL" id="CP002606">
    <property type="protein sequence ID" value="AEA33667.1"/>
    <property type="molecule type" value="Genomic_DNA"/>
</dbReference>
<dbReference type="AlphaFoldDB" id="F2LV83"/>
<dbReference type="InterPro" id="IPR014748">
    <property type="entry name" value="Enoyl-CoA_hydra_C"/>
</dbReference>
<name>F2LV83_HIPMA</name>
<dbReference type="GO" id="GO:0016853">
    <property type="term" value="F:isomerase activity"/>
    <property type="evidence" value="ECO:0007669"/>
    <property type="project" value="UniProtKB-KW"/>
</dbReference>
<dbReference type="Gene3D" id="1.10.12.10">
    <property type="entry name" value="Lyase 2-enoyl-coa Hydratase, Chain A, domain 2"/>
    <property type="match status" value="1"/>
</dbReference>
<dbReference type="HOGENOM" id="CLU_009834_7_3_7"/>
<evidence type="ECO:0000256" key="2">
    <source>
        <dbReference type="ARBA" id="ARBA00022832"/>
    </source>
</evidence>
<dbReference type="InParanoid" id="F2LV83"/>
<reference evidence="7 8" key="1">
    <citation type="journal article" date="2011" name="Stand. Genomic Sci.">
        <title>Complete genome sequence of the thermophilic sulfur-reducer Hippea maritima type strain (MH(2)).</title>
        <authorList>
            <person name="Huntemann M."/>
            <person name="Lu M."/>
            <person name="Nolan M."/>
            <person name="Lapidus A."/>
            <person name="Lucas S."/>
            <person name="Hammon N."/>
            <person name="Deshpande S."/>
            <person name="Cheng J.F."/>
            <person name="Tapia R."/>
            <person name="Han C."/>
            <person name="Goodwin L."/>
            <person name="Pitluck S."/>
            <person name="Liolios K."/>
            <person name="Pagani I."/>
            <person name="Ivanova N."/>
            <person name="Ovchinikova G."/>
            <person name="Pati A."/>
            <person name="Chen A."/>
            <person name="Palaniappan K."/>
            <person name="Land M."/>
            <person name="Hauser L."/>
            <person name="Jeffries C.D."/>
            <person name="Detter J.C."/>
            <person name="Brambilla E.M."/>
            <person name="Rohde M."/>
            <person name="Spring S."/>
            <person name="Goker M."/>
            <person name="Woyke T."/>
            <person name="Bristow J."/>
            <person name="Eisen J.A."/>
            <person name="Markowitz V."/>
            <person name="Hugenholtz P."/>
            <person name="Kyrpides N.C."/>
            <person name="Klenk H.P."/>
            <person name="Mavromatis K."/>
        </authorList>
    </citation>
    <scope>NUCLEOTIDE SEQUENCE [LARGE SCALE GENOMIC DNA]</scope>
    <source>
        <strain evidence="8">ATCC 700847 / DSM 10411 / MH2</strain>
    </source>
</reference>
<dbReference type="PANTHER" id="PTHR43602:SF1">
    <property type="entry name" value="ENOYL-COA HYDRATASE DOMAIN-CONTAINING PROTEIN 3, MITOCHONDRIAL"/>
    <property type="match status" value="1"/>
</dbReference>
<dbReference type="GO" id="GO:0006631">
    <property type="term" value="P:fatty acid metabolic process"/>
    <property type="evidence" value="ECO:0007669"/>
    <property type="project" value="UniProtKB-KW"/>
</dbReference>
<keyword evidence="3" id="KW-0809">Transit peptide</keyword>
<reference evidence="8" key="2">
    <citation type="submission" date="2011-03" db="EMBL/GenBank/DDBJ databases">
        <title>The complete genome of Hippea maritima DSM 10411.</title>
        <authorList>
            <consortium name="US DOE Joint Genome Institute (JGI-PGF)"/>
            <person name="Lucas S."/>
            <person name="Copeland A."/>
            <person name="Lapidus A."/>
            <person name="Bruce D."/>
            <person name="Goodwin L."/>
            <person name="Pitluck S."/>
            <person name="Peters L."/>
            <person name="Kyrpides N."/>
            <person name="Mavromatis K."/>
            <person name="Pagani I."/>
            <person name="Ivanova N."/>
            <person name="Mikhailova N."/>
            <person name="Lu M."/>
            <person name="Detter J.C."/>
            <person name="Tapia R."/>
            <person name="Han C."/>
            <person name="Land M."/>
            <person name="Hauser L."/>
            <person name="Markowitz V."/>
            <person name="Cheng J.-F."/>
            <person name="Hugenholtz P."/>
            <person name="Woyke T."/>
            <person name="Wu D."/>
            <person name="Spring S."/>
            <person name="Schroeder M."/>
            <person name="Brambilla E."/>
            <person name="Klenk H.-P."/>
            <person name="Eisen J.A."/>
        </authorList>
    </citation>
    <scope>NUCLEOTIDE SEQUENCE [LARGE SCALE GENOMIC DNA]</scope>
    <source>
        <strain evidence="8">ATCC 700847 / DSM 10411 / MH2</strain>
    </source>
</reference>
<evidence type="ECO:0000313" key="8">
    <source>
        <dbReference type="Proteomes" id="UP000008139"/>
    </source>
</evidence>
<evidence type="ECO:0000313" key="7">
    <source>
        <dbReference type="EMBL" id="AEA33667.1"/>
    </source>
</evidence>
<dbReference type="RefSeq" id="WP_013681708.1">
    <property type="nucleotide sequence ID" value="NC_015318.1"/>
</dbReference>
<dbReference type="STRING" id="760142.Hipma_0697"/>
<dbReference type="OrthoDB" id="5365311at2"/>
<comment type="function">
    <text evidence="5">May play a role in fatty acid biosynthesis and insulin sensitivity.</text>
</comment>
<dbReference type="Gene3D" id="3.90.226.10">
    <property type="entry name" value="2-enoyl-CoA Hydratase, Chain A, domain 1"/>
    <property type="match status" value="1"/>
</dbReference>
<dbReference type="CDD" id="cd06558">
    <property type="entry name" value="crotonase-like"/>
    <property type="match status" value="1"/>
</dbReference>